<feature type="compositionally biased region" description="Acidic residues" evidence="3">
    <location>
        <begin position="956"/>
        <end position="978"/>
    </location>
</feature>
<gene>
    <name evidence="5" type="ORF">TI39_contig4275g00007</name>
</gene>
<keyword evidence="1" id="KW-0677">Repeat</keyword>
<feature type="domain" description="Nephrocystin 3-like N-terminal" evidence="4">
    <location>
        <begin position="73"/>
        <end position="244"/>
    </location>
</feature>
<evidence type="ECO:0000313" key="5">
    <source>
        <dbReference type="EMBL" id="KJX93667.1"/>
    </source>
</evidence>
<feature type="repeat" description="ANK" evidence="2">
    <location>
        <begin position="715"/>
        <end position="747"/>
    </location>
</feature>
<evidence type="ECO:0000259" key="4">
    <source>
        <dbReference type="Pfam" id="PF24883"/>
    </source>
</evidence>
<feature type="repeat" description="ANK" evidence="2">
    <location>
        <begin position="848"/>
        <end position="880"/>
    </location>
</feature>
<sequence length="1422" mass="155554">MANYFSSAVSGAQSVLQGNTISGVGTIIFGGGQAGAGGEPTPSQLKEAINALGQIHPRFVLEELRLDNQVAKGTCKWILKDEVFKEWSSGEHSSKPFVWVCGPPKMGKTTLAMFINEYLQETQTSADDDHKILYYFCGSQRSNRVTSTDILKSFIYQLCEKSPVLARELCELWQHSQGSILQPHQIEPSWWVLRQAINESGVRRVSCIIDGIERCNDKHMEHFLKRFRAIFTRGEERAKKEVTSETDEQQPGLACPKVPELRMMVLSAEEPDCIPRLLEDVPRIDLQSVNSHQARSDLEVFVQHSAETVSASCSKGKEPSKEMTELVSQGLSDGKHRDFLCVRLASEIMASMSQKQIKVYVKNIPESAEDIYIQILLEAPSQQRAQVAAVLQWVTLSAKPLSKLELRKAVKYTTGGKSADARALKKALKALKACEGLVTLQHDLVNQQQKQVVLASQAVRDLLLAKPSRLRQKKELRDFIFDESSGHSTLANVCIKYLETSKTMDRARKIKLKPSDNRLPYFDKHSFLEYAMAYWTFHAEHGDVEKTAFAGSFFKPRSTQFQIWWESYWISLRQSFAWKWTTPGDFSPLHIAAFFNIVPLARHVEQQGLFPQLQNAEDHQGMKPINRAVERSNAAMVKFPSRTRRLRRGSFAQDRTRNPRARSPASPASEFGNPFKQMRSQTLNSIASWSKKLDGSAEDPSSPISPGVKSFRDAKSEKPLHIAARCGHVDAVRLLLQCGADPLKATDIGWTPLQYAAFFGRIQVAELLIAEGADGRVRESEQLTPLHCAVMNDQPDIVECLLSKKAVDVEAIDNLGYTAFQTACRSNNIPIMDTLLDYGAKINQPTKTGLNALHLAAIEGHLDVVKWLLKHGVDVRSELMRVSKETGRAIHFTALSLARGRGHESIARMLEKYGPSESTATTAEVDESVAELTKGSYSVPVLAVPDTTVHTIEQDPTAEQDEAVDLSESDEDSDGDSDSEVRVRKQSAGGLENSEDHHKTSAAAPLGLGLDAGSEPQVGSNVVENTATQLSMEDNNVSTDYQSPTPRIERKMCAAMLQNVGYKVEDNYGPHSTEKQAANGLEPAANASQELTIDDPLTDPHPVDTPLLPVLDGLEQLENTSEIAIVVNIGPTVDAAIPELKPVDTPLLPEDSSLEADATAGPPMNKAEAGTFSRFGEKFVGWRNDAAEAGKSPLGKLQQFRSPKLQQGGGERSPQTSPSVGGDGTNDDANNEFAHPGPPSRTRSFPAIMKSGRSMTSGMTSWRRKSSAPGSTDEEHMASLPNVAGDESGPSSGQIEEEHAVPGAEEPKENVGNSFVSPGPPPRTGSFPAVTKSGRSISSAMPSWRRKSSEPGKEDNERSTSLPGVAEGDAQEPLTGPIAEEDTTAGAQRVPSVPSLEPTKASNVAAGSAQPASKSRFAWKKK</sequence>
<dbReference type="InterPro" id="IPR002110">
    <property type="entry name" value="Ankyrin_rpt"/>
</dbReference>
<feature type="compositionally biased region" description="Basic and acidic residues" evidence="3">
    <location>
        <begin position="1347"/>
        <end position="1358"/>
    </location>
</feature>
<reference evidence="5 6" key="1">
    <citation type="submission" date="2015-03" db="EMBL/GenBank/DDBJ databases">
        <title>RNA-seq based gene annotation and comparative genomics of four Zymoseptoria species reveal species-specific pathogenicity related genes and transposable element activity.</title>
        <authorList>
            <person name="Grandaubert J."/>
            <person name="Bhattacharyya A."/>
            <person name="Stukenbrock E.H."/>
        </authorList>
    </citation>
    <scope>NUCLEOTIDE SEQUENCE [LARGE SCALE GENOMIC DNA]</scope>
    <source>
        <strain evidence="5 6">Zb18110</strain>
    </source>
</reference>
<feature type="repeat" description="ANK" evidence="2">
    <location>
        <begin position="748"/>
        <end position="780"/>
    </location>
</feature>
<dbReference type="InterPro" id="IPR027417">
    <property type="entry name" value="P-loop_NTPase"/>
</dbReference>
<dbReference type="Pfam" id="PF24883">
    <property type="entry name" value="NPHP3_N"/>
    <property type="match status" value="1"/>
</dbReference>
<dbReference type="OrthoDB" id="5418336at2759"/>
<feature type="region of interest" description="Disordered" evidence="3">
    <location>
        <begin position="1203"/>
        <end position="1422"/>
    </location>
</feature>
<organism evidence="5 6">
    <name type="scientific">Zymoseptoria brevis</name>
    <dbReference type="NCBI Taxonomy" id="1047168"/>
    <lineage>
        <taxon>Eukaryota</taxon>
        <taxon>Fungi</taxon>
        <taxon>Dikarya</taxon>
        <taxon>Ascomycota</taxon>
        <taxon>Pezizomycotina</taxon>
        <taxon>Dothideomycetes</taxon>
        <taxon>Dothideomycetidae</taxon>
        <taxon>Mycosphaerellales</taxon>
        <taxon>Mycosphaerellaceae</taxon>
        <taxon>Zymoseptoria</taxon>
    </lineage>
</organism>
<dbReference type="STRING" id="1047168.A0A0F4G9H7"/>
<dbReference type="Pfam" id="PF12796">
    <property type="entry name" value="Ank_2"/>
    <property type="match status" value="1"/>
</dbReference>
<keyword evidence="2" id="KW-0040">ANK repeat</keyword>
<feature type="region of interest" description="Disordered" evidence="3">
    <location>
        <begin position="647"/>
        <end position="676"/>
    </location>
</feature>
<evidence type="ECO:0000313" key="6">
    <source>
        <dbReference type="Proteomes" id="UP000033647"/>
    </source>
</evidence>
<dbReference type="PANTHER" id="PTHR10039">
    <property type="entry name" value="AMELOGENIN"/>
    <property type="match status" value="1"/>
</dbReference>
<evidence type="ECO:0000256" key="1">
    <source>
        <dbReference type="ARBA" id="ARBA00022737"/>
    </source>
</evidence>
<dbReference type="SUPFAM" id="SSF48403">
    <property type="entry name" value="Ankyrin repeat"/>
    <property type="match status" value="1"/>
</dbReference>
<feature type="repeat" description="ANK" evidence="2">
    <location>
        <begin position="815"/>
        <end position="847"/>
    </location>
</feature>
<feature type="compositionally biased region" description="Basic and acidic residues" evidence="3">
    <location>
        <begin position="1296"/>
        <end position="1309"/>
    </location>
</feature>
<evidence type="ECO:0000256" key="2">
    <source>
        <dbReference type="PROSITE-ProRule" id="PRU00023"/>
    </source>
</evidence>
<feature type="region of interest" description="Disordered" evidence="3">
    <location>
        <begin position="952"/>
        <end position="999"/>
    </location>
</feature>
<dbReference type="EMBL" id="LAFY01004234">
    <property type="protein sequence ID" value="KJX93667.1"/>
    <property type="molecule type" value="Genomic_DNA"/>
</dbReference>
<dbReference type="SMART" id="SM00248">
    <property type="entry name" value="ANK"/>
    <property type="match status" value="6"/>
</dbReference>
<dbReference type="Pfam" id="PF13637">
    <property type="entry name" value="Ank_4"/>
    <property type="match status" value="1"/>
</dbReference>
<accession>A0A0F4G9H7</accession>
<dbReference type="PANTHER" id="PTHR10039:SF14">
    <property type="entry name" value="NACHT DOMAIN-CONTAINING PROTEIN"/>
    <property type="match status" value="1"/>
</dbReference>
<dbReference type="Pfam" id="PF00023">
    <property type="entry name" value="Ank"/>
    <property type="match status" value="1"/>
</dbReference>
<feature type="region of interest" description="Disordered" evidence="3">
    <location>
        <begin position="1144"/>
        <end position="1170"/>
    </location>
</feature>
<dbReference type="InterPro" id="IPR056884">
    <property type="entry name" value="NPHP3-like_N"/>
</dbReference>
<feature type="region of interest" description="Disordered" evidence="3">
    <location>
        <begin position="691"/>
        <end position="712"/>
    </location>
</feature>
<comment type="caution">
    <text evidence="5">The sequence shown here is derived from an EMBL/GenBank/DDBJ whole genome shotgun (WGS) entry which is preliminary data.</text>
</comment>
<proteinExistence type="predicted"/>
<dbReference type="InterPro" id="IPR036770">
    <property type="entry name" value="Ankyrin_rpt-contain_sf"/>
</dbReference>
<dbReference type="Gene3D" id="3.40.50.300">
    <property type="entry name" value="P-loop containing nucleotide triphosphate hydrolases"/>
    <property type="match status" value="1"/>
</dbReference>
<protein>
    <recommendedName>
        <fullName evidence="4">Nephrocystin 3-like N-terminal domain-containing protein</fullName>
    </recommendedName>
</protein>
<dbReference type="SUPFAM" id="SSF52540">
    <property type="entry name" value="P-loop containing nucleoside triphosphate hydrolases"/>
    <property type="match status" value="1"/>
</dbReference>
<dbReference type="Proteomes" id="UP000033647">
    <property type="component" value="Unassembled WGS sequence"/>
</dbReference>
<dbReference type="PROSITE" id="PS50088">
    <property type="entry name" value="ANK_REPEAT"/>
    <property type="match status" value="4"/>
</dbReference>
<evidence type="ECO:0000256" key="3">
    <source>
        <dbReference type="SAM" id="MobiDB-lite"/>
    </source>
</evidence>
<dbReference type="Gene3D" id="1.25.40.20">
    <property type="entry name" value="Ankyrin repeat-containing domain"/>
    <property type="match status" value="1"/>
</dbReference>
<keyword evidence="6" id="KW-1185">Reference proteome</keyword>
<name>A0A0F4G9H7_9PEZI</name>
<dbReference type="PROSITE" id="PS50297">
    <property type="entry name" value="ANK_REP_REGION"/>
    <property type="match status" value="4"/>
</dbReference>